<evidence type="ECO:0000313" key="3">
    <source>
        <dbReference type="Proteomes" id="UP000620327"/>
    </source>
</evidence>
<dbReference type="EMBL" id="JACOQI010000022">
    <property type="protein sequence ID" value="MBC5771811.1"/>
    <property type="molecule type" value="Genomic_DNA"/>
</dbReference>
<feature type="domain" description="DUF1653" evidence="1">
    <location>
        <begin position="10"/>
        <end position="70"/>
    </location>
</feature>
<proteinExistence type="predicted"/>
<evidence type="ECO:0000313" key="2">
    <source>
        <dbReference type="EMBL" id="MBC5771811.1"/>
    </source>
</evidence>
<gene>
    <name evidence="2" type="ORF">H8Z83_16045</name>
</gene>
<dbReference type="InterPro" id="IPR037135">
    <property type="entry name" value="DUF1653-like_dom_sf"/>
</dbReference>
<comment type="caution">
    <text evidence="2">The sequence shown here is derived from an EMBL/GenBank/DDBJ whole genome shotgun (WGS) entry which is preliminary data.</text>
</comment>
<evidence type="ECO:0000259" key="1">
    <source>
        <dbReference type="Pfam" id="PF07866"/>
    </source>
</evidence>
<keyword evidence="3" id="KW-1185">Reference proteome</keyword>
<dbReference type="Proteomes" id="UP000620327">
    <property type="component" value="Unassembled WGS sequence"/>
</dbReference>
<reference evidence="2" key="1">
    <citation type="submission" date="2020-08" db="EMBL/GenBank/DDBJ databases">
        <title>Genome public.</title>
        <authorList>
            <person name="Liu C."/>
            <person name="Sun Q."/>
        </authorList>
    </citation>
    <scope>NUCLEOTIDE SEQUENCE</scope>
    <source>
        <strain evidence="2">BX15</strain>
    </source>
</reference>
<dbReference type="InterPro" id="IPR023387">
    <property type="entry name" value="DUF1653-like_dom"/>
</dbReference>
<dbReference type="RefSeq" id="WP_187015998.1">
    <property type="nucleotide sequence ID" value="NZ_JACOQI010000022.1"/>
</dbReference>
<dbReference type="Pfam" id="PF07866">
    <property type="entry name" value="DUF1653"/>
    <property type="match status" value="1"/>
</dbReference>
<accession>A0A923MKY2</accession>
<dbReference type="Gene3D" id="2.30.30.320">
    <property type="entry name" value="DUF1653-like domain"/>
    <property type="match status" value="1"/>
</dbReference>
<name>A0A923MKY2_9FIRM</name>
<dbReference type="AlphaFoldDB" id="A0A923MKY2"/>
<sequence>MEELFALRPGRYRHFKGNEYELLYVARHSETLEPMVVYRALYGERGVWVRPAAMWSEPVDRDGYHGPRFQWIGGVSEEV</sequence>
<organism evidence="2 3">
    <name type="scientific">Dysosmobacter segnis</name>
    <dbReference type="NCBI Taxonomy" id="2763042"/>
    <lineage>
        <taxon>Bacteria</taxon>
        <taxon>Bacillati</taxon>
        <taxon>Bacillota</taxon>
        <taxon>Clostridia</taxon>
        <taxon>Eubacteriales</taxon>
        <taxon>Oscillospiraceae</taxon>
        <taxon>Dysosmobacter</taxon>
    </lineage>
</organism>
<protein>
    <submittedName>
        <fullName evidence="2">DUF1653 domain-containing protein</fullName>
    </submittedName>
</protein>